<dbReference type="EMBL" id="AMFJ01000256">
    <property type="protein sequence ID" value="EKE28989.1"/>
    <property type="molecule type" value="Genomic_DNA"/>
</dbReference>
<gene>
    <name evidence="2" type="ORF">ACD_2C00256G0006</name>
</gene>
<organism evidence="2">
    <name type="scientific">uncultured bacterium</name>
    <name type="common">gcode 4</name>
    <dbReference type="NCBI Taxonomy" id="1234023"/>
    <lineage>
        <taxon>Bacteria</taxon>
        <taxon>environmental samples</taxon>
    </lineage>
</organism>
<evidence type="ECO:0000256" key="1">
    <source>
        <dbReference type="SAM" id="Phobius"/>
    </source>
</evidence>
<feature type="transmembrane region" description="Helical" evidence="1">
    <location>
        <begin position="382"/>
        <end position="406"/>
    </location>
</feature>
<feature type="transmembrane region" description="Helical" evidence="1">
    <location>
        <begin position="132"/>
        <end position="157"/>
    </location>
</feature>
<feature type="transmembrane region" description="Helical" evidence="1">
    <location>
        <begin position="169"/>
        <end position="190"/>
    </location>
</feature>
<sequence>MLNNLLAYFKANKRKIKKHFRTDYTRPIKDKVHDKVIDIRIAYLKTRLFISQLHNLRLLGMFIVMFWFFRDFAFAADPKVTDFTSIMIDFLNFWIWVMTFCIWPLVMLAWWLLSPDWTYWEIFWMRNVFHALWVTIWNIVYVAFAFILIYIAFVNIFSEKKSSFQISQALPRLIVGILIVPFSWFLVSWVTSVASVLTASVIRLPIETINTSVWWDPTHFINQPIIPKSIIYDQKSTNTATWTVTQGTGTGALKISWKLSATDCDQDKAGCVSIMSILTWPKWSVFNLLSAYAYWIFKLPETQKIDATQVDSLNTIFDLLLKWWFSIIFFLVFWVLLLAIIFALFSRMGKLWLYIIFSPLFGLAYFFKSEGKLWKELEKFSIMWMISLAMVPVYVAAALSFWLVFLSAVQSNSPSSTAGTLVSDVVIINDKGGTEQDFVFWEVTFTTKWLLSKWTVSTWNWVLATWKWILGTIIINFLALWVLWFAVMAALWANEITKTAVAPFEKMWKDVWWLIKDAPKYAPIPTPMWKMSAAWMENYTRNIKSEVDSRALWDSGAKWREFGDYLSNKIWLPLSDVSKSVWNLNDAMKTASYKNAIQNNATADIKDNAYKAFVWAAWVDAATAIKQPQIKEKLIEGAREIYGITDEKKLNELKSAKTIDEFDAAFKKAIADKRTTIQRDNISDFIWTWTTAEAPKVLPKVEKVEHSIVEKTSWTPAEIRLKLEGTTEHKIIPLSNAAEIATGKAIIISPEDKSALAWIIQEMDPKKASDLLKSMFTWVDDSKIAELLTEIKKA</sequence>
<keyword evidence="1" id="KW-0812">Transmembrane</keyword>
<name>K2GFA7_9BACT</name>
<protein>
    <submittedName>
        <fullName evidence="2">Uncharacterized protein</fullName>
    </submittedName>
</protein>
<dbReference type="AlphaFoldDB" id="K2GFA7"/>
<feature type="transmembrane region" description="Helical" evidence="1">
    <location>
        <begin position="351"/>
        <end position="367"/>
    </location>
</feature>
<reference evidence="2" key="1">
    <citation type="journal article" date="2012" name="Science">
        <title>Fermentation, hydrogen, and sulfur metabolism in multiple uncultivated bacterial phyla.</title>
        <authorList>
            <person name="Wrighton K.C."/>
            <person name="Thomas B.C."/>
            <person name="Sharon I."/>
            <person name="Miller C.S."/>
            <person name="Castelle C.J."/>
            <person name="VerBerkmoes N.C."/>
            <person name="Wilkins M.J."/>
            <person name="Hettich R.L."/>
            <person name="Lipton M.S."/>
            <person name="Williams K.H."/>
            <person name="Long P.E."/>
            <person name="Banfield J.F."/>
        </authorList>
    </citation>
    <scope>NUCLEOTIDE SEQUENCE [LARGE SCALE GENOMIC DNA]</scope>
</reference>
<keyword evidence="1" id="KW-1133">Transmembrane helix</keyword>
<comment type="caution">
    <text evidence="2">The sequence shown here is derived from an EMBL/GenBank/DDBJ whole genome shotgun (WGS) entry which is preliminary data.</text>
</comment>
<keyword evidence="1" id="KW-0472">Membrane</keyword>
<feature type="transmembrane region" description="Helical" evidence="1">
    <location>
        <begin position="323"/>
        <end position="344"/>
    </location>
</feature>
<feature type="transmembrane region" description="Helical" evidence="1">
    <location>
        <begin position="468"/>
        <end position="493"/>
    </location>
</feature>
<proteinExistence type="predicted"/>
<feature type="transmembrane region" description="Helical" evidence="1">
    <location>
        <begin position="49"/>
        <end position="69"/>
    </location>
</feature>
<accession>K2GFA7</accession>
<evidence type="ECO:0000313" key="2">
    <source>
        <dbReference type="EMBL" id="EKE28989.1"/>
    </source>
</evidence>
<feature type="transmembrane region" description="Helical" evidence="1">
    <location>
        <begin position="90"/>
        <end position="112"/>
    </location>
</feature>